<name>A0A166QTC9_PSEFL</name>
<dbReference type="EMBL" id="LUKJ01000002">
    <property type="protein sequence ID" value="KZN20826.1"/>
    <property type="molecule type" value="Genomic_DNA"/>
</dbReference>
<gene>
    <name evidence="1" type="ORF">A1D17_04595</name>
</gene>
<reference evidence="2" key="1">
    <citation type="submission" date="2016-03" db="EMBL/GenBank/DDBJ databases">
        <authorList>
            <person name="Ray J."/>
            <person name="Price M."/>
            <person name="Deutschbauer A."/>
        </authorList>
    </citation>
    <scope>NUCLEOTIDE SEQUENCE [LARGE SCALE GENOMIC DNA]</scope>
    <source>
        <strain evidence="2">FW300-N1B4</strain>
    </source>
</reference>
<evidence type="ECO:0000313" key="2">
    <source>
        <dbReference type="Proteomes" id="UP000076489"/>
    </source>
</evidence>
<dbReference type="AlphaFoldDB" id="A0A166QTC9"/>
<accession>A0A166QTC9</accession>
<reference evidence="1 2" key="2">
    <citation type="journal article" date="2018" name="Nature">
        <title>Mutant phenotypes for thousands of bacterial genes of unknown function.</title>
        <authorList>
            <person name="Price M.N."/>
            <person name="Wetmore K.M."/>
            <person name="Waters R.J."/>
            <person name="Callaghan M."/>
            <person name="Ray J."/>
            <person name="Liu H."/>
            <person name="Kuehl J.V."/>
            <person name="Melnyk R.A."/>
            <person name="Lamson J.S."/>
            <person name="Suh Y."/>
            <person name="Carlson H.K."/>
            <person name="Esquivel Z."/>
            <person name="Sadeeshkumar H."/>
            <person name="Chakraborty R."/>
            <person name="Zane G.M."/>
            <person name="Rubin B.E."/>
            <person name="Wall J.D."/>
            <person name="Visel A."/>
            <person name="Bristow J."/>
            <person name="Blow M.J."/>
            <person name="Arkin A.P."/>
            <person name="Deutschbauer A.M."/>
        </authorList>
    </citation>
    <scope>NUCLEOTIDE SEQUENCE [LARGE SCALE GENOMIC DNA]</scope>
    <source>
        <strain evidence="1 2">FW300-N1B4</strain>
    </source>
</reference>
<sequence>MSETLAQRASIWLTNDKPTISAIAKAYSAMLAKMKREPNINRADADAALDVLLEAYDQLGGDPTDLLDSADPTTHPVTTTCNPQVAQLDSSLLVAYDNAQHTPLPTAQKLAAFAALKQSIGVAVQSACL</sequence>
<dbReference type="RefSeq" id="WP_063340871.1">
    <property type="nucleotide sequence ID" value="NZ_LUKJ01000002.1"/>
</dbReference>
<evidence type="ECO:0000313" key="1">
    <source>
        <dbReference type="EMBL" id="KZN20826.1"/>
    </source>
</evidence>
<proteinExistence type="predicted"/>
<comment type="caution">
    <text evidence="1">The sequence shown here is derived from an EMBL/GenBank/DDBJ whole genome shotgun (WGS) entry which is preliminary data.</text>
</comment>
<protein>
    <submittedName>
        <fullName evidence="1">Uncharacterized protein</fullName>
    </submittedName>
</protein>
<dbReference type="Proteomes" id="UP000076489">
    <property type="component" value="Unassembled WGS sequence"/>
</dbReference>
<organism evidence="1 2">
    <name type="scientific">Pseudomonas fluorescens</name>
    <dbReference type="NCBI Taxonomy" id="294"/>
    <lineage>
        <taxon>Bacteria</taxon>
        <taxon>Pseudomonadati</taxon>
        <taxon>Pseudomonadota</taxon>
        <taxon>Gammaproteobacteria</taxon>
        <taxon>Pseudomonadales</taxon>
        <taxon>Pseudomonadaceae</taxon>
        <taxon>Pseudomonas</taxon>
    </lineage>
</organism>